<dbReference type="SUPFAM" id="SSF88659">
    <property type="entry name" value="Sigma3 and sigma4 domains of RNA polymerase sigma factors"/>
    <property type="match status" value="1"/>
</dbReference>
<evidence type="ECO:0000256" key="2">
    <source>
        <dbReference type="HAMAP-Rule" id="MF_00674"/>
    </source>
</evidence>
<evidence type="ECO:0000313" key="4">
    <source>
        <dbReference type="EMBL" id="HGG92028.1"/>
    </source>
</evidence>
<evidence type="ECO:0000256" key="3">
    <source>
        <dbReference type="SAM" id="MobiDB-lite"/>
    </source>
</evidence>
<dbReference type="InterPro" id="IPR013324">
    <property type="entry name" value="RNA_pol_sigma_r3/r4-like"/>
</dbReference>
<dbReference type="InterPro" id="IPR036388">
    <property type="entry name" value="WH-like_DNA-bd_sf"/>
</dbReference>
<proteinExistence type="inferred from homology"/>
<feature type="region of interest" description="Disordered" evidence="3">
    <location>
        <begin position="92"/>
        <end position="129"/>
    </location>
</feature>
<sequence length="129" mass="13728">MPRPRKRRCLGEAPPATMYKPQGVPMGRLKGVVLPAEGFEALRLVDALGMAQEEAAERMGVSRPTVCRILGEARAAVARALANGWAIRIEAGAPGEEGQGQDAHACRKRGRGCAGGPRDEDAPDEKEDL</sequence>
<evidence type="ECO:0000256" key="1">
    <source>
        <dbReference type="ARBA" id="ARBA00009350"/>
    </source>
</evidence>
<dbReference type="AlphaFoldDB" id="A0A7C4AC68"/>
<organism evidence="4">
    <name type="scientific">Fundidesulfovibrio putealis</name>
    <dbReference type="NCBI Taxonomy" id="270496"/>
    <lineage>
        <taxon>Bacteria</taxon>
        <taxon>Pseudomonadati</taxon>
        <taxon>Thermodesulfobacteriota</taxon>
        <taxon>Desulfovibrionia</taxon>
        <taxon>Desulfovibrionales</taxon>
        <taxon>Desulfovibrionaceae</taxon>
        <taxon>Fundidesulfovibrio</taxon>
    </lineage>
</organism>
<dbReference type="EMBL" id="DSRP01000254">
    <property type="protein sequence ID" value="HGG92028.1"/>
    <property type="molecule type" value="Genomic_DNA"/>
</dbReference>
<dbReference type="Pfam" id="PF02001">
    <property type="entry name" value="DUF134"/>
    <property type="match status" value="1"/>
</dbReference>
<gene>
    <name evidence="4" type="ORF">ENR59_03650</name>
</gene>
<dbReference type="InterPro" id="IPR002852">
    <property type="entry name" value="UPF0251"/>
</dbReference>
<dbReference type="HAMAP" id="MF_00674">
    <property type="entry name" value="UPF0251"/>
    <property type="match status" value="1"/>
</dbReference>
<protein>
    <recommendedName>
        <fullName evidence="2">UPF0251 protein ENR59_03650</fullName>
    </recommendedName>
</protein>
<comment type="caution">
    <text evidence="4">The sequence shown here is derived from an EMBL/GenBank/DDBJ whole genome shotgun (WGS) entry which is preliminary data.</text>
</comment>
<accession>A0A7C4AC68</accession>
<name>A0A7C4AC68_9BACT</name>
<dbReference type="Gene3D" id="1.10.10.10">
    <property type="entry name" value="Winged helix-like DNA-binding domain superfamily/Winged helix DNA-binding domain"/>
    <property type="match status" value="1"/>
</dbReference>
<dbReference type="PANTHER" id="PTHR37478">
    <property type="match status" value="1"/>
</dbReference>
<comment type="similarity">
    <text evidence="1 2">Belongs to the UPF0251 family.</text>
</comment>
<reference evidence="4" key="1">
    <citation type="journal article" date="2020" name="mSystems">
        <title>Genome- and Community-Level Interaction Insights into Carbon Utilization and Element Cycling Functions of Hydrothermarchaeota in Hydrothermal Sediment.</title>
        <authorList>
            <person name="Zhou Z."/>
            <person name="Liu Y."/>
            <person name="Xu W."/>
            <person name="Pan J."/>
            <person name="Luo Z.H."/>
            <person name="Li M."/>
        </authorList>
    </citation>
    <scope>NUCLEOTIDE SEQUENCE [LARGE SCALE GENOMIC DNA]</scope>
    <source>
        <strain evidence="4">SpSt-413</strain>
    </source>
</reference>
<dbReference type="PANTHER" id="PTHR37478:SF2">
    <property type="entry name" value="UPF0251 PROTEIN TK0562"/>
    <property type="match status" value="1"/>
</dbReference>